<evidence type="ECO:0008006" key="4">
    <source>
        <dbReference type="Google" id="ProtNLM"/>
    </source>
</evidence>
<feature type="signal peptide" evidence="1">
    <location>
        <begin position="1"/>
        <end position="21"/>
    </location>
</feature>
<comment type="caution">
    <text evidence="2">The sequence shown here is derived from an EMBL/GenBank/DDBJ whole genome shotgun (WGS) entry which is preliminary data.</text>
</comment>
<accession>A0A5C5VNK0</accession>
<dbReference type="RefSeq" id="WP_146429818.1">
    <property type="nucleotide sequence ID" value="NZ_SJPF01000001.1"/>
</dbReference>
<feature type="chain" id="PRO_5023097017" description="3-keto-disaccharide hydrolase domain-containing protein" evidence="1">
    <location>
        <begin position="22"/>
        <end position="192"/>
    </location>
</feature>
<sequence precursor="true">MIRRFAFAVTLVCFSISLSGAAEPVGVLPKDETGRQLNLDFETGTLADWKAEGEAFVGTPIEGDVVNRRRGDMHSRHQGKFWVGSYERALDPPVGTLTSAPFQVTHPWAAFLHNGGKHEETRGELVRKNGEVFFKTSGDNREDLRRVVVDLRKLQGEEIFIRLIDGHRGGWGSVGQRLSFVARDPARQERRK</sequence>
<protein>
    <recommendedName>
        <fullName evidence="4">3-keto-disaccharide hydrolase domain-containing protein</fullName>
    </recommendedName>
</protein>
<organism evidence="2 3">
    <name type="scientific">Blastopirellula retiformator</name>
    <dbReference type="NCBI Taxonomy" id="2527970"/>
    <lineage>
        <taxon>Bacteria</taxon>
        <taxon>Pseudomonadati</taxon>
        <taxon>Planctomycetota</taxon>
        <taxon>Planctomycetia</taxon>
        <taxon>Pirellulales</taxon>
        <taxon>Pirellulaceae</taxon>
        <taxon>Blastopirellula</taxon>
    </lineage>
</organism>
<dbReference type="Proteomes" id="UP000318878">
    <property type="component" value="Unassembled WGS sequence"/>
</dbReference>
<evidence type="ECO:0000256" key="1">
    <source>
        <dbReference type="SAM" id="SignalP"/>
    </source>
</evidence>
<keyword evidence="1" id="KW-0732">Signal</keyword>
<dbReference type="AlphaFoldDB" id="A0A5C5VNK0"/>
<reference evidence="2 3" key="1">
    <citation type="submission" date="2019-02" db="EMBL/GenBank/DDBJ databases">
        <title>Deep-cultivation of Planctomycetes and their phenomic and genomic characterization uncovers novel biology.</title>
        <authorList>
            <person name="Wiegand S."/>
            <person name="Jogler M."/>
            <person name="Boedeker C."/>
            <person name="Pinto D."/>
            <person name="Vollmers J."/>
            <person name="Rivas-Marin E."/>
            <person name="Kohn T."/>
            <person name="Peeters S.H."/>
            <person name="Heuer A."/>
            <person name="Rast P."/>
            <person name="Oberbeckmann S."/>
            <person name="Bunk B."/>
            <person name="Jeske O."/>
            <person name="Meyerdierks A."/>
            <person name="Storesund J.E."/>
            <person name="Kallscheuer N."/>
            <person name="Luecker S."/>
            <person name="Lage O.M."/>
            <person name="Pohl T."/>
            <person name="Merkel B.J."/>
            <person name="Hornburger P."/>
            <person name="Mueller R.-W."/>
            <person name="Bruemmer F."/>
            <person name="Labrenz M."/>
            <person name="Spormann A.M."/>
            <person name="Op Den Camp H."/>
            <person name="Overmann J."/>
            <person name="Amann R."/>
            <person name="Jetten M.S.M."/>
            <person name="Mascher T."/>
            <person name="Medema M.H."/>
            <person name="Devos D.P."/>
            <person name="Kaster A.-K."/>
            <person name="Ovreas L."/>
            <person name="Rohde M."/>
            <person name="Galperin M.Y."/>
            <person name="Jogler C."/>
        </authorList>
    </citation>
    <scope>NUCLEOTIDE SEQUENCE [LARGE SCALE GENOMIC DNA]</scope>
    <source>
        <strain evidence="2 3">Enr8</strain>
    </source>
</reference>
<evidence type="ECO:0000313" key="3">
    <source>
        <dbReference type="Proteomes" id="UP000318878"/>
    </source>
</evidence>
<keyword evidence="3" id="KW-1185">Reference proteome</keyword>
<evidence type="ECO:0000313" key="2">
    <source>
        <dbReference type="EMBL" id="TWT39667.1"/>
    </source>
</evidence>
<name>A0A5C5VNK0_9BACT</name>
<proteinExistence type="predicted"/>
<dbReference type="OrthoDB" id="9759709at2"/>
<gene>
    <name evidence="2" type="ORF">Enr8_13680</name>
</gene>
<dbReference type="EMBL" id="SJPF01000001">
    <property type="protein sequence ID" value="TWT39667.1"/>
    <property type="molecule type" value="Genomic_DNA"/>
</dbReference>